<feature type="compositionally biased region" description="Basic and acidic residues" evidence="1">
    <location>
        <begin position="164"/>
        <end position="179"/>
    </location>
</feature>
<accession>A0A915LA74</accession>
<dbReference type="AlphaFoldDB" id="A0A915LA74"/>
<dbReference type="WBParaSite" id="nRc.2.0.1.t47742-RA">
    <property type="protein sequence ID" value="nRc.2.0.1.t47742-RA"/>
    <property type="gene ID" value="nRc.2.0.1.g47742"/>
</dbReference>
<evidence type="ECO:0000256" key="1">
    <source>
        <dbReference type="SAM" id="MobiDB-lite"/>
    </source>
</evidence>
<name>A0A915LA74_ROMCU</name>
<keyword evidence="2" id="KW-1185">Reference proteome</keyword>
<reference evidence="3" key="1">
    <citation type="submission" date="2022-11" db="UniProtKB">
        <authorList>
            <consortium name="WormBaseParasite"/>
        </authorList>
    </citation>
    <scope>IDENTIFICATION</scope>
</reference>
<protein>
    <submittedName>
        <fullName evidence="3">Uncharacterized protein</fullName>
    </submittedName>
</protein>
<organism evidence="2 3">
    <name type="scientific">Romanomermis culicivorax</name>
    <name type="common">Nematode worm</name>
    <dbReference type="NCBI Taxonomy" id="13658"/>
    <lineage>
        <taxon>Eukaryota</taxon>
        <taxon>Metazoa</taxon>
        <taxon>Ecdysozoa</taxon>
        <taxon>Nematoda</taxon>
        <taxon>Enoplea</taxon>
        <taxon>Dorylaimia</taxon>
        <taxon>Mermithida</taxon>
        <taxon>Mermithoidea</taxon>
        <taxon>Mermithidae</taxon>
        <taxon>Romanomermis</taxon>
    </lineage>
</organism>
<evidence type="ECO:0000313" key="2">
    <source>
        <dbReference type="Proteomes" id="UP000887565"/>
    </source>
</evidence>
<proteinExistence type="predicted"/>
<sequence>MDYNATAVEMLESRHLGLCLFVYEIVMVGRNPVELCWISLPSPCAHHNEITPRIIAIQAGLGNNYHAMYASCQSRAAGLAKAVTEDKKVLAPNYTNMQVWKNEVDNTDLHIRFWEVIDRKKAREILEVEKGLKTAKIRYLVKQTNSKTAAGKVSKHWVKKIRDGYRGKQWESPEKDGKRKHESHHH</sequence>
<dbReference type="Proteomes" id="UP000887565">
    <property type="component" value="Unplaced"/>
</dbReference>
<feature type="region of interest" description="Disordered" evidence="1">
    <location>
        <begin position="164"/>
        <end position="186"/>
    </location>
</feature>
<evidence type="ECO:0000313" key="3">
    <source>
        <dbReference type="WBParaSite" id="nRc.2.0.1.t47742-RA"/>
    </source>
</evidence>